<dbReference type="PANTHER" id="PTHR33164">
    <property type="entry name" value="TRANSCRIPTIONAL REGULATOR, MARR FAMILY"/>
    <property type="match status" value="1"/>
</dbReference>
<dbReference type="PANTHER" id="PTHR33164:SF43">
    <property type="entry name" value="HTH-TYPE TRANSCRIPTIONAL REPRESSOR YETL"/>
    <property type="match status" value="1"/>
</dbReference>
<accession>X0PK87</accession>
<evidence type="ECO:0000313" key="8">
    <source>
        <dbReference type="Proteomes" id="UP000051966"/>
    </source>
</evidence>
<dbReference type="Pfam" id="PF12802">
    <property type="entry name" value="MarR_2"/>
    <property type="match status" value="1"/>
</dbReference>
<dbReference type="GO" id="GO:0003677">
    <property type="term" value="F:DNA binding"/>
    <property type="evidence" value="ECO:0007669"/>
    <property type="project" value="UniProtKB-KW"/>
</dbReference>
<dbReference type="InterPro" id="IPR000835">
    <property type="entry name" value="HTH_MarR-typ"/>
</dbReference>
<evidence type="ECO:0000313" key="5">
    <source>
        <dbReference type="EMBL" id="GAF37041.1"/>
    </source>
</evidence>
<dbReference type="Proteomes" id="UP000051966">
    <property type="component" value="Unassembled WGS sequence"/>
</dbReference>
<protein>
    <submittedName>
        <fullName evidence="5">Transcriptional regulator, MarR family</fullName>
    </submittedName>
</protein>
<dbReference type="InterPro" id="IPR036388">
    <property type="entry name" value="WH-like_DNA-bd_sf"/>
</dbReference>
<evidence type="ECO:0000259" key="4">
    <source>
        <dbReference type="PROSITE" id="PS50995"/>
    </source>
</evidence>
<dbReference type="InterPro" id="IPR039422">
    <property type="entry name" value="MarR/SlyA-like"/>
</dbReference>
<comment type="caution">
    <text evidence="5">The sequence shown here is derived from an EMBL/GenBank/DDBJ whole genome shotgun (WGS) entry which is preliminary data.</text>
</comment>
<dbReference type="Proteomes" id="UP000019488">
    <property type="component" value="Unassembled WGS sequence"/>
</dbReference>
<dbReference type="PROSITE" id="PS01117">
    <property type="entry name" value="HTH_MARR_1"/>
    <property type="match status" value="1"/>
</dbReference>
<keyword evidence="1" id="KW-0805">Transcription regulation</keyword>
<dbReference type="GO" id="GO:0003700">
    <property type="term" value="F:DNA-binding transcription factor activity"/>
    <property type="evidence" value="ECO:0007669"/>
    <property type="project" value="InterPro"/>
</dbReference>
<dbReference type="GO" id="GO:0006950">
    <property type="term" value="P:response to stress"/>
    <property type="evidence" value="ECO:0007669"/>
    <property type="project" value="TreeGrafter"/>
</dbReference>
<dbReference type="AlphaFoldDB" id="X0PK87"/>
<name>X0PK87_9LACO</name>
<evidence type="ECO:0000256" key="2">
    <source>
        <dbReference type="ARBA" id="ARBA00023125"/>
    </source>
</evidence>
<dbReference type="SUPFAM" id="SSF46785">
    <property type="entry name" value="Winged helix' DNA-binding domain"/>
    <property type="match status" value="1"/>
</dbReference>
<reference evidence="5" key="1">
    <citation type="journal article" date="2014" name="Genome Announc.">
        <title>Draft Genome Sequences of Two Lactobacillus Strains, L. farraginis JCM 14108T and L. composti JCM 14202T, Isolated from Compost of Distilled Shochu Residue.</title>
        <authorList>
            <person name="Yuki M."/>
            <person name="Oshima K."/>
            <person name="Suda W."/>
            <person name="Kitahara M."/>
            <person name="Kitamura K."/>
            <person name="Iida T."/>
            <person name="Hattori M."/>
            <person name="Ohkuma M."/>
        </authorList>
    </citation>
    <scope>NUCLEOTIDE SEQUENCE [LARGE SCALE GENOMIC DNA]</scope>
    <source>
        <strain evidence="5">JCM 14108</strain>
    </source>
</reference>
<dbReference type="EMBL" id="AZFY01000154">
    <property type="protein sequence ID" value="KRM01091.1"/>
    <property type="molecule type" value="Genomic_DNA"/>
</dbReference>
<dbReference type="SMART" id="SM00347">
    <property type="entry name" value="HTH_MARR"/>
    <property type="match status" value="1"/>
</dbReference>
<keyword evidence="3" id="KW-0804">Transcription</keyword>
<proteinExistence type="predicted"/>
<evidence type="ECO:0000313" key="7">
    <source>
        <dbReference type="Proteomes" id="UP000019488"/>
    </source>
</evidence>
<gene>
    <name evidence="6" type="ORF">FD41_GL001759</name>
    <name evidence="5" type="ORF">JCM14108_2041</name>
</gene>
<evidence type="ECO:0000256" key="3">
    <source>
        <dbReference type="ARBA" id="ARBA00023163"/>
    </source>
</evidence>
<sequence length="145" mass="16826">MNDVEANQISRYASIIKRSAFVELKRQLDLEGLTAANVNLLLFIKDEKRITARTIASRLVLSKAAVSRELNRLLKNGYIQKEPDQKDRRNSWLTVTDKGEQVCRKINKLMAAWWRSKFKRAGIKRPQVMYHELDKLVTAILEKTV</sequence>
<evidence type="ECO:0000256" key="1">
    <source>
        <dbReference type="ARBA" id="ARBA00023015"/>
    </source>
</evidence>
<dbReference type="PATRIC" id="fig|1423743.5.peg.1817"/>
<evidence type="ECO:0000313" key="6">
    <source>
        <dbReference type="EMBL" id="KRM01091.1"/>
    </source>
</evidence>
<dbReference type="RefSeq" id="WP_035180131.1">
    <property type="nucleotide sequence ID" value="NZ_AZFY01000154.1"/>
</dbReference>
<reference evidence="6 8" key="2">
    <citation type="journal article" date="2015" name="Genome Announc.">
        <title>Expanding the biotechnology potential of lactobacilli through comparative genomics of 213 strains and associated genera.</title>
        <authorList>
            <person name="Sun Z."/>
            <person name="Harris H.M."/>
            <person name="McCann A."/>
            <person name="Guo C."/>
            <person name="Argimon S."/>
            <person name="Zhang W."/>
            <person name="Yang X."/>
            <person name="Jeffery I.B."/>
            <person name="Cooney J.C."/>
            <person name="Kagawa T.F."/>
            <person name="Liu W."/>
            <person name="Song Y."/>
            <person name="Salvetti E."/>
            <person name="Wrobel A."/>
            <person name="Rasinkangas P."/>
            <person name="Parkhill J."/>
            <person name="Rea M.C."/>
            <person name="O'Sullivan O."/>
            <person name="Ritari J."/>
            <person name="Douillard F.P."/>
            <person name="Paul Ross R."/>
            <person name="Yang R."/>
            <person name="Briner A.E."/>
            <person name="Felis G.E."/>
            <person name="de Vos W.M."/>
            <person name="Barrangou R."/>
            <person name="Klaenhammer T.R."/>
            <person name="Caufield P.W."/>
            <person name="Cui Y."/>
            <person name="Zhang H."/>
            <person name="O'Toole P.W."/>
        </authorList>
    </citation>
    <scope>NUCLEOTIDE SEQUENCE [LARGE SCALE GENOMIC DNA]</scope>
    <source>
        <strain evidence="6 8">DSM 18382</strain>
    </source>
</reference>
<feature type="domain" description="HTH marR-type" evidence="4">
    <location>
        <begin position="1"/>
        <end position="138"/>
    </location>
</feature>
<keyword evidence="2" id="KW-0238">DNA-binding</keyword>
<dbReference type="InterPro" id="IPR023187">
    <property type="entry name" value="Tscrpt_reg_MarR-type_CS"/>
</dbReference>
<dbReference type="PROSITE" id="PS50995">
    <property type="entry name" value="HTH_MARR_2"/>
    <property type="match status" value="1"/>
</dbReference>
<dbReference type="EMBL" id="BAKI01000022">
    <property type="protein sequence ID" value="GAF37041.1"/>
    <property type="molecule type" value="Genomic_DNA"/>
</dbReference>
<dbReference type="InterPro" id="IPR036390">
    <property type="entry name" value="WH_DNA-bd_sf"/>
</dbReference>
<organism evidence="5 7">
    <name type="scientific">Lentilactobacillus farraginis DSM 18382 = JCM 14108</name>
    <dbReference type="NCBI Taxonomy" id="1423743"/>
    <lineage>
        <taxon>Bacteria</taxon>
        <taxon>Bacillati</taxon>
        <taxon>Bacillota</taxon>
        <taxon>Bacilli</taxon>
        <taxon>Lactobacillales</taxon>
        <taxon>Lactobacillaceae</taxon>
        <taxon>Lentilactobacillus</taxon>
    </lineage>
</organism>
<keyword evidence="8" id="KW-1185">Reference proteome</keyword>
<dbReference type="Gene3D" id="1.10.10.10">
    <property type="entry name" value="Winged helix-like DNA-binding domain superfamily/Winged helix DNA-binding domain"/>
    <property type="match status" value="1"/>
</dbReference>